<proteinExistence type="inferred from homology"/>
<dbReference type="PANTHER" id="PTHR35903">
    <property type="entry name" value="FLAGELLIN B1"/>
    <property type="match status" value="1"/>
</dbReference>
<dbReference type="InterPro" id="IPR013373">
    <property type="entry name" value="Flagellin/pilin_N_arc"/>
</dbReference>
<keyword evidence="6" id="KW-0966">Cell projection</keyword>
<keyword evidence="3 4" id="KW-0974">Archaeal flagellum</keyword>
<dbReference type="GO" id="GO:0097588">
    <property type="term" value="P:archaeal or bacterial-type flagellum-dependent cell motility"/>
    <property type="evidence" value="ECO:0007669"/>
    <property type="project" value="InterPro"/>
</dbReference>
<evidence type="ECO:0000256" key="1">
    <source>
        <dbReference type="ARBA" id="ARBA00004618"/>
    </source>
</evidence>
<sequence length="241" mass="25361">MKINTYVRHVRKAISRQFSRDPDDKAETGIGVLIVFIAMVLVAAVAASVLIHTAGILQQKATSTGTTTINQVSSGITITQILGYDPSHPAEAGGVSLMAIFVTNNAGGSAINLGNASVTLTVNGVTAILVYNDSIYNNTAINGTQNLFSEKQWSYLSSSHHDATDFGVIVVQDSTNSVDNQYPVISPGDTAAIILNVTNTFGGYITQNMPVSGQVTPEVGAQAIIQFTAPNAFVTNEITLQ</sequence>
<keyword evidence="5" id="KW-0812">Transmembrane</keyword>
<organism evidence="6 7">
    <name type="scientific">Oxyplasma meridianum</name>
    <dbReference type="NCBI Taxonomy" id="3073602"/>
    <lineage>
        <taxon>Archaea</taxon>
        <taxon>Methanobacteriati</taxon>
        <taxon>Thermoplasmatota</taxon>
        <taxon>Thermoplasmata</taxon>
        <taxon>Thermoplasmatales</taxon>
        <taxon>Thermoplasmataceae</taxon>
        <taxon>Oxyplasma</taxon>
    </lineage>
</organism>
<dbReference type="GeneID" id="95967705"/>
<dbReference type="AlphaFoldDB" id="A0AAX4NG42"/>
<feature type="transmembrane region" description="Helical" evidence="5">
    <location>
        <begin position="30"/>
        <end position="51"/>
    </location>
</feature>
<dbReference type="GO" id="GO:0097589">
    <property type="term" value="C:archaeal-type flagellum"/>
    <property type="evidence" value="ECO:0007669"/>
    <property type="project" value="UniProtKB-SubCell"/>
</dbReference>
<accession>A0AAX4NG42</accession>
<comment type="function">
    <text evidence="4">Flagellin is the subunit protein which polymerizes to form the filaments of archaeal flagella.</text>
</comment>
<dbReference type="Proteomes" id="UP001451606">
    <property type="component" value="Chromosome"/>
</dbReference>
<dbReference type="NCBIfam" id="NF006325">
    <property type="entry name" value="PRK08541.1"/>
    <property type="match status" value="1"/>
</dbReference>
<keyword evidence="6" id="KW-0282">Flagellum</keyword>
<dbReference type="KEGG" id="omr:OXIME_000969"/>
<dbReference type="PANTHER" id="PTHR35903:SF1">
    <property type="entry name" value="FLAGELLIN B1"/>
    <property type="match status" value="1"/>
</dbReference>
<evidence type="ECO:0000256" key="4">
    <source>
        <dbReference type="RuleBase" id="RU361282"/>
    </source>
</evidence>
<comment type="subcellular location">
    <subcellularLocation>
        <location evidence="1 4">Archaeal flagellum</location>
    </subcellularLocation>
</comment>
<comment type="similarity">
    <text evidence="2 4">Belongs to the archaeal flagellin family.</text>
</comment>
<evidence type="ECO:0000256" key="3">
    <source>
        <dbReference type="ARBA" id="ARBA00022440"/>
    </source>
</evidence>
<evidence type="ECO:0000313" key="7">
    <source>
        <dbReference type="Proteomes" id="UP001451606"/>
    </source>
</evidence>
<evidence type="ECO:0000256" key="5">
    <source>
        <dbReference type="SAM" id="Phobius"/>
    </source>
</evidence>
<dbReference type="EMBL" id="CP133772">
    <property type="protein sequence ID" value="WYY00399.1"/>
    <property type="molecule type" value="Genomic_DNA"/>
</dbReference>
<dbReference type="GO" id="GO:0005198">
    <property type="term" value="F:structural molecule activity"/>
    <property type="evidence" value="ECO:0007669"/>
    <property type="project" value="InterPro"/>
</dbReference>
<dbReference type="InterPro" id="IPR002774">
    <property type="entry name" value="Flagellin_arc-type"/>
</dbReference>
<gene>
    <name evidence="6" type="ORF">OXIME_000969</name>
</gene>
<evidence type="ECO:0000313" key="6">
    <source>
        <dbReference type="EMBL" id="WYY00399.1"/>
    </source>
</evidence>
<name>A0AAX4NG42_9ARCH</name>
<keyword evidence="6" id="KW-0969">Cilium</keyword>
<keyword evidence="7" id="KW-1185">Reference proteome</keyword>
<keyword evidence="5" id="KW-0472">Membrane</keyword>
<dbReference type="Pfam" id="PF01917">
    <property type="entry name" value="Flagellin_arch-type"/>
    <property type="match status" value="1"/>
</dbReference>
<protein>
    <recommendedName>
        <fullName evidence="4">Flagellin</fullName>
    </recommendedName>
</protein>
<dbReference type="NCBIfam" id="TIGR02537">
    <property type="entry name" value="arch_flag_Nterm"/>
    <property type="match status" value="1"/>
</dbReference>
<dbReference type="RefSeq" id="WP_393970737.1">
    <property type="nucleotide sequence ID" value="NZ_CP133772.1"/>
</dbReference>
<evidence type="ECO:0000256" key="2">
    <source>
        <dbReference type="ARBA" id="ARBA00010256"/>
    </source>
</evidence>
<keyword evidence="5" id="KW-1133">Transmembrane helix</keyword>
<reference evidence="6 7" key="1">
    <citation type="submission" date="2023-09" db="EMBL/GenBank/DDBJ databases">
        <authorList>
            <person name="Golyshina O.V."/>
            <person name="Lunev E.A."/>
            <person name="Bargiela R."/>
            <person name="Gaines M.C."/>
            <person name="Daum B."/>
            <person name="Bale N.J."/>
            <person name="Koenen M."/>
            <person name="Sinninghe Damst J.S."/>
            <person name="Yakimov M."/>
            <person name="Golyshin P.N."/>
        </authorList>
    </citation>
    <scope>NUCLEOTIDE SEQUENCE [LARGE SCALE GENOMIC DNA]</scope>
    <source>
        <strain evidence="6 7">M1</strain>
    </source>
</reference>